<reference evidence="1 2" key="1">
    <citation type="journal article" date="2014" name="Agronomy (Basel)">
        <title>A Draft Genome Sequence for Ensete ventricosum, the Drought-Tolerant Tree Against Hunger.</title>
        <authorList>
            <person name="Harrison J."/>
            <person name="Moore K.A."/>
            <person name="Paszkiewicz K."/>
            <person name="Jones T."/>
            <person name="Grant M."/>
            <person name="Ambacheew D."/>
            <person name="Muzemil S."/>
            <person name="Studholme D.J."/>
        </authorList>
    </citation>
    <scope>NUCLEOTIDE SEQUENCE [LARGE SCALE GENOMIC DNA]</scope>
</reference>
<sequence>EVEFRSVFCASSRKFKILAIPNLLTNGKPYEYSFVNKHDDYKLCVKSHAKSSFDHFLYIVSKFKILTIPNVLAHGNTDKILVIPNVLAYVKSYKHGFMKKCDGHNLCVKLCAKSSFDRFFMHCLENSKY</sequence>
<name>A0A426Y3I8_ENSVE</name>
<proteinExistence type="predicted"/>
<gene>
    <name evidence="1" type="ORF">B296_00003086</name>
</gene>
<protein>
    <submittedName>
        <fullName evidence="1">Uncharacterized protein</fullName>
    </submittedName>
</protein>
<dbReference type="Proteomes" id="UP000287651">
    <property type="component" value="Unassembled WGS sequence"/>
</dbReference>
<accession>A0A426Y3I8</accession>
<organism evidence="1 2">
    <name type="scientific">Ensete ventricosum</name>
    <name type="common">Abyssinian banana</name>
    <name type="synonym">Musa ensete</name>
    <dbReference type="NCBI Taxonomy" id="4639"/>
    <lineage>
        <taxon>Eukaryota</taxon>
        <taxon>Viridiplantae</taxon>
        <taxon>Streptophyta</taxon>
        <taxon>Embryophyta</taxon>
        <taxon>Tracheophyta</taxon>
        <taxon>Spermatophyta</taxon>
        <taxon>Magnoliopsida</taxon>
        <taxon>Liliopsida</taxon>
        <taxon>Zingiberales</taxon>
        <taxon>Musaceae</taxon>
        <taxon>Ensete</taxon>
    </lineage>
</organism>
<evidence type="ECO:0000313" key="1">
    <source>
        <dbReference type="EMBL" id="RRT46313.1"/>
    </source>
</evidence>
<comment type="caution">
    <text evidence="1">The sequence shown here is derived from an EMBL/GenBank/DDBJ whole genome shotgun (WGS) entry which is preliminary data.</text>
</comment>
<evidence type="ECO:0000313" key="2">
    <source>
        <dbReference type="Proteomes" id="UP000287651"/>
    </source>
</evidence>
<dbReference type="AlphaFoldDB" id="A0A426Y3I8"/>
<feature type="non-terminal residue" evidence="1">
    <location>
        <position position="1"/>
    </location>
</feature>
<dbReference type="EMBL" id="AMZH03015276">
    <property type="protein sequence ID" value="RRT46313.1"/>
    <property type="molecule type" value="Genomic_DNA"/>
</dbReference>